<evidence type="ECO:0000256" key="1">
    <source>
        <dbReference type="SAM" id="MobiDB-lite"/>
    </source>
</evidence>
<protein>
    <submittedName>
        <fullName evidence="6">Acetyl-CoA synthetase-like protein</fullName>
    </submittedName>
</protein>
<proteinExistence type="predicted"/>
<dbReference type="InterPro" id="IPR042099">
    <property type="entry name" value="ANL_N_sf"/>
</dbReference>
<feature type="region of interest" description="Disordered" evidence="1">
    <location>
        <begin position="124"/>
        <end position="143"/>
    </location>
</feature>
<dbReference type="GO" id="GO:0016020">
    <property type="term" value="C:membrane"/>
    <property type="evidence" value="ECO:0007669"/>
    <property type="project" value="TreeGrafter"/>
</dbReference>
<comment type="caution">
    <text evidence="6">The sequence shown here is derived from an EMBL/GenBank/DDBJ whole genome shotgun (WGS) entry which is preliminary data.</text>
</comment>
<evidence type="ECO:0000256" key="2">
    <source>
        <dbReference type="SAM" id="Phobius"/>
    </source>
</evidence>
<dbReference type="GO" id="GO:0004467">
    <property type="term" value="F:long-chain fatty acid-CoA ligase activity"/>
    <property type="evidence" value="ECO:0007669"/>
    <property type="project" value="TreeGrafter"/>
</dbReference>
<feature type="transmembrane region" description="Helical" evidence="2">
    <location>
        <begin position="65"/>
        <end position="86"/>
    </location>
</feature>
<name>A0A4S9DRY1_AURPU</name>
<keyword evidence="2" id="KW-0812">Transmembrane</keyword>
<dbReference type="EMBL" id="QZBN01000829">
    <property type="protein sequence ID" value="THZ35936.1"/>
    <property type="molecule type" value="Genomic_DNA"/>
</dbReference>
<evidence type="ECO:0000313" key="4">
    <source>
        <dbReference type="EMBL" id="THW35251.1"/>
    </source>
</evidence>
<dbReference type="EMBL" id="QZAM01000286">
    <property type="protein sequence ID" value="THW35251.1"/>
    <property type="molecule type" value="Genomic_DNA"/>
</dbReference>
<evidence type="ECO:0000313" key="5">
    <source>
        <dbReference type="EMBL" id="THX23177.1"/>
    </source>
</evidence>
<dbReference type="PANTHER" id="PTHR43272:SF11">
    <property type="entry name" value="AMP-DEPENDENT SYNTHETASE_LIGASE DOMAIN-CONTAINING PROTEIN"/>
    <property type="match status" value="1"/>
</dbReference>
<keyword evidence="2" id="KW-1133">Transmembrane helix</keyword>
<evidence type="ECO:0000313" key="8">
    <source>
        <dbReference type="Proteomes" id="UP000310121"/>
    </source>
</evidence>
<dbReference type="AlphaFoldDB" id="A0A4S9DRY1"/>
<dbReference type="PANTHER" id="PTHR43272">
    <property type="entry name" value="LONG-CHAIN-FATTY-ACID--COA LIGASE"/>
    <property type="match status" value="1"/>
</dbReference>
<feature type="domain" description="AMP-dependent synthetase/ligase" evidence="3">
    <location>
        <begin position="179"/>
        <end position="290"/>
    </location>
</feature>
<organism evidence="6 8">
    <name type="scientific">Aureobasidium pullulans</name>
    <name type="common">Black yeast</name>
    <name type="synonym">Pullularia pullulans</name>
    <dbReference type="NCBI Taxonomy" id="5580"/>
    <lineage>
        <taxon>Eukaryota</taxon>
        <taxon>Fungi</taxon>
        <taxon>Dikarya</taxon>
        <taxon>Ascomycota</taxon>
        <taxon>Pezizomycotina</taxon>
        <taxon>Dothideomycetes</taxon>
        <taxon>Dothideomycetidae</taxon>
        <taxon>Dothideales</taxon>
        <taxon>Saccotheciaceae</taxon>
        <taxon>Aureobasidium</taxon>
    </lineage>
</organism>
<dbReference type="SUPFAM" id="SSF56801">
    <property type="entry name" value="Acetyl-CoA synthetase-like"/>
    <property type="match status" value="1"/>
</dbReference>
<dbReference type="Proteomes" id="UP000309076">
    <property type="component" value="Unassembled WGS sequence"/>
</dbReference>
<evidence type="ECO:0000313" key="9">
    <source>
        <dbReference type="Proteomes" id="UP000310374"/>
    </source>
</evidence>
<gene>
    <name evidence="6" type="ORF">D6C90_07176</name>
    <name evidence="5" type="ORF">D6D12_08589</name>
    <name evidence="4" type="ORF">D6D21_09232</name>
</gene>
<keyword evidence="2" id="KW-0472">Membrane</keyword>
<evidence type="ECO:0000259" key="3">
    <source>
        <dbReference type="Pfam" id="PF00501"/>
    </source>
</evidence>
<feature type="domain" description="AMP-dependent synthetase/ligase" evidence="3">
    <location>
        <begin position="346"/>
        <end position="588"/>
    </location>
</feature>
<evidence type="ECO:0000313" key="7">
    <source>
        <dbReference type="Proteomes" id="UP000309076"/>
    </source>
</evidence>
<dbReference type="Gene3D" id="3.40.50.12780">
    <property type="entry name" value="N-terminal domain of ligase-like"/>
    <property type="match status" value="1"/>
</dbReference>
<dbReference type="Pfam" id="PF00501">
    <property type="entry name" value="AMP-binding"/>
    <property type="match status" value="2"/>
</dbReference>
<dbReference type="Proteomes" id="UP000310121">
    <property type="component" value="Unassembled WGS sequence"/>
</dbReference>
<feature type="transmembrane region" description="Helical" evidence="2">
    <location>
        <begin position="213"/>
        <end position="234"/>
    </location>
</feature>
<accession>A0A4S9DRY1</accession>
<dbReference type="Proteomes" id="UP000310374">
    <property type="component" value="Unassembled WGS sequence"/>
</dbReference>
<dbReference type="InterPro" id="IPR000873">
    <property type="entry name" value="AMP-dep_synth/lig_dom"/>
</dbReference>
<dbReference type="GO" id="GO:0005783">
    <property type="term" value="C:endoplasmic reticulum"/>
    <property type="evidence" value="ECO:0007669"/>
    <property type="project" value="TreeGrafter"/>
</dbReference>
<sequence length="609" mass="64785">MYAVVAVVAIAGVFIVVVCTEKVNLLSLLSDLGLAGQVLNTTDDMAGLIEQLDALIADTLSAWNLYTTLIALGLFAFVAYPLVFWAEPDTHPLLLARQAAASPVRQPRESAVYRSTEVPHGYGLKSGLSVRPPGAPKWTAGKDGDLRDIWREAINPSSTTAPAPPKARIFSVHGTDAIFEYDFAGLSKSINIVGSHLQRLGLQRIAIYAPNSVQYLITIFACSFYGLTPILIPYNQDHATVCKLLEETEAQCIVATAGSLPLVGLTESVPSLRQVIWIADSANKHMDWQGAPENETNGKLGVSVWHNLVDEASSTSSELPKDDQSIVPGNLIFLWQKSPNSPAEIVEFTQKNMVAAIAALISALPLRQRLGPSDLVLPADAFSHSYALCLTMAALFSHSSLAINSVAGNGVDLALASRGMPPTVIIASSQTLSKLHQNHFSAGPSGLHKLVHANHSRALASGRMPGESLLYRLVAPKSSAIGTALGKLRLILASERAGTEAEPLSSAALRDLRIVTRSRICYALTAPSVAGAVAQSNIYDYRHSDRPGHSHFGAPLSSVEIKLVDKDDTKVDGSTPSGEIVVSGPAVAGDESNLGVRGIFREDCTLGYA</sequence>
<dbReference type="EMBL" id="QZAT01000157">
    <property type="protein sequence ID" value="THX23177.1"/>
    <property type="molecule type" value="Genomic_DNA"/>
</dbReference>
<evidence type="ECO:0000313" key="6">
    <source>
        <dbReference type="EMBL" id="THZ35936.1"/>
    </source>
</evidence>
<reference evidence="7 8" key="1">
    <citation type="submission" date="2018-10" db="EMBL/GenBank/DDBJ databases">
        <title>Fifty Aureobasidium pullulans genomes reveal a recombining polyextremotolerant generalist.</title>
        <authorList>
            <person name="Gostincar C."/>
            <person name="Turk M."/>
            <person name="Zajc J."/>
            <person name="Gunde-Cimerman N."/>
        </authorList>
    </citation>
    <scope>NUCLEOTIDE SEQUENCE [LARGE SCALE GENOMIC DNA]</scope>
    <source>
        <strain evidence="5 9">EXF-10081</strain>
        <strain evidence="4 7">EXF-10796</strain>
        <strain evidence="6 8">EXF-3844</strain>
    </source>
</reference>